<feature type="compositionally biased region" description="Low complexity" evidence="1">
    <location>
        <begin position="47"/>
        <end position="63"/>
    </location>
</feature>
<feature type="compositionally biased region" description="Low complexity" evidence="1">
    <location>
        <begin position="1"/>
        <end position="17"/>
    </location>
</feature>
<feature type="non-terminal residue" evidence="2">
    <location>
        <position position="1"/>
    </location>
</feature>
<dbReference type="EMBL" id="HACG01008524">
    <property type="protein sequence ID" value="CEK55389.1"/>
    <property type="molecule type" value="Transcribed_RNA"/>
</dbReference>
<name>A0A0B6YGU0_9EUPU</name>
<reference evidence="2" key="1">
    <citation type="submission" date="2014-12" db="EMBL/GenBank/DDBJ databases">
        <title>Insight into the proteome of Arion vulgaris.</title>
        <authorList>
            <person name="Aradska J."/>
            <person name="Bulat T."/>
            <person name="Smidak R."/>
            <person name="Sarate P."/>
            <person name="Gangsoo J."/>
            <person name="Sialana F."/>
            <person name="Bilban M."/>
            <person name="Lubec G."/>
        </authorList>
    </citation>
    <scope>NUCLEOTIDE SEQUENCE</scope>
    <source>
        <tissue evidence="2">Skin</tissue>
    </source>
</reference>
<sequence>NMASSKSGPSSSVTSSSRTMLSRGSIHTPLTPASVQDLKAKFDPGKTSGSVAPASTTTAAPRNSKIKTFGPDSEKKGPGGSSPN</sequence>
<gene>
    <name evidence="2" type="primary">ORF25084</name>
</gene>
<accession>A0A0B6YGU0</accession>
<protein>
    <submittedName>
        <fullName evidence="2">Uncharacterized protein</fullName>
    </submittedName>
</protein>
<proteinExistence type="predicted"/>
<evidence type="ECO:0000313" key="2">
    <source>
        <dbReference type="EMBL" id="CEK55389.1"/>
    </source>
</evidence>
<dbReference type="AlphaFoldDB" id="A0A0B6YGU0"/>
<feature type="non-terminal residue" evidence="2">
    <location>
        <position position="84"/>
    </location>
</feature>
<feature type="region of interest" description="Disordered" evidence="1">
    <location>
        <begin position="1"/>
        <end position="84"/>
    </location>
</feature>
<organism evidence="2">
    <name type="scientific">Arion vulgaris</name>
    <dbReference type="NCBI Taxonomy" id="1028688"/>
    <lineage>
        <taxon>Eukaryota</taxon>
        <taxon>Metazoa</taxon>
        <taxon>Spiralia</taxon>
        <taxon>Lophotrochozoa</taxon>
        <taxon>Mollusca</taxon>
        <taxon>Gastropoda</taxon>
        <taxon>Heterobranchia</taxon>
        <taxon>Euthyneura</taxon>
        <taxon>Panpulmonata</taxon>
        <taxon>Eupulmonata</taxon>
        <taxon>Stylommatophora</taxon>
        <taxon>Helicina</taxon>
        <taxon>Arionoidea</taxon>
        <taxon>Arionidae</taxon>
        <taxon>Arion</taxon>
    </lineage>
</organism>
<evidence type="ECO:0000256" key="1">
    <source>
        <dbReference type="SAM" id="MobiDB-lite"/>
    </source>
</evidence>